<evidence type="ECO:0008006" key="6">
    <source>
        <dbReference type="Google" id="ProtNLM"/>
    </source>
</evidence>
<feature type="domain" description="DUF1553" evidence="2">
    <location>
        <begin position="729"/>
        <end position="986"/>
    </location>
</feature>
<organism evidence="4 5">
    <name type="scientific">Blastopirellula marina</name>
    <dbReference type="NCBI Taxonomy" id="124"/>
    <lineage>
        <taxon>Bacteria</taxon>
        <taxon>Pseudomonadati</taxon>
        <taxon>Planctomycetota</taxon>
        <taxon>Planctomycetia</taxon>
        <taxon>Pirellulales</taxon>
        <taxon>Pirellulaceae</taxon>
        <taxon>Blastopirellula</taxon>
    </lineage>
</organism>
<evidence type="ECO:0000259" key="1">
    <source>
        <dbReference type="Pfam" id="PF07583"/>
    </source>
</evidence>
<dbReference type="PANTHER" id="PTHR35889:SF3">
    <property type="entry name" value="F-BOX DOMAIN-CONTAINING PROTEIN"/>
    <property type="match status" value="1"/>
</dbReference>
<dbReference type="PANTHER" id="PTHR35889">
    <property type="entry name" value="CYCLOINULO-OLIGOSACCHARIDE FRUCTANOTRANSFERASE-RELATED"/>
    <property type="match status" value="1"/>
</dbReference>
<dbReference type="Pfam" id="PF07583">
    <property type="entry name" value="PSCyt2"/>
    <property type="match status" value="1"/>
</dbReference>
<dbReference type="Proteomes" id="UP000239388">
    <property type="component" value="Unassembled WGS sequence"/>
</dbReference>
<accession>A0A2S8G2X8</accession>
<dbReference type="InterPro" id="IPR011429">
    <property type="entry name" value="Cyt_c_Planctomycete-type"/>
</dbReference>
<dbReference type="RefSeq" id="WP_105354229.1">
    <property type="nucleotide sequence ID" value="NZ_PUIB01000011.1"/>
</dbReference>
<dbReference type="AlphaFoldDB" id="A0A2S8G2X8"/>
<sequence length="1042" mass="116508">MLRQLLRSAAICTSLVCFSLGSLNRVSGEEIKIDFRSQVQPILADRCFHCHGPDSANQQSEFRMDSEENLRADLGGYRAIVPGDLKASEFHTRIHSQDESSVMPPPDSNRTLSEQEKRILDLWIQQGAPYQRHWAFEVPQRPPVPTEVISASDWPDEIKQRWSRNPIDAFIGRRLIKEGLAPSPPTDSPWQLRRAALTLTGMLPPQDLQGRFQANPSDEGYRQAIGELLGSMAYAERQTLRWLDAARYADTDGYQVDIERTNWPWRDWVIKAMHENMPFDQFTIEQIAGDMLPNATPSQQLATAFNRNHRQNAEAGALAAEFAVENVIDRVETTSTVWLGLTMGCCRCHDHKYDPISQREFYQFYGYFNNIGESGIGRGTQANPIFKTTSPLAEIDPQVIADWEEAKQNLASVQAGLAQRREAWVNAYRPPSDQPVVAWKQALVQTATLTGDGGLVVNDDQTVQYSPGQKGANVAQELIINPTIERLTALKLTALVDPTFAGPRQLAPSVNGNFVMTNLSLKYEGMPIPLASAAATFEQDGFPVANIIDQNPSSGWAVFGSNVKAEPVSAMIRLAHPIDVEPGKPFVLELRYDSQYANHVIGKLQIELSEHPDAGKLEAENKHATAIAALAKPANERNEQENEAIPVYYETLDQPLIAAKDKLAQAEAAYKQQTGPEVSVMVMREKDGDPTPTYLLNRGQYNEPVKENPLNRGIPQELLANQDASSPGNRLELARWLVSRENPLTARVIVNRIWQEHFGRGLVKTVEDFGLQGEVPSHPELLDWLAVEFIESGWNLQALHRLIVTSAAYRQSSVHTAKLNEFDPENRLLARGPRFRADGFTIRDIALQASGLLREKVGGPSVKPYQPDGLWTVVASSASERYVPGKGDDLYRKSMYTYWKRAVNPPRQTIFDAGGREVCNVRAPRTNTPLQALVLMNDPTFVECARQLAQRVLKSDAQRDREQIEQMVRLATAHTADEETLTILAENLNFFRQHFAQYPEEAEKLLSVGESPRDQSLDTSEHAAMTAVAHLILNLDEFVTIE</sequence>
<evidence type="ECO:0000259" key="2">
    <source>
        <dbReference type="Pfam" id="PF07587"/>
    </source>
</evidence>
<dbReference type="Pfam" id="PF07587">
    <property type="entry name" value="PSD1"/>
    <property type="match status" value="1"/>
</dbReference>
<feature type="domain" description="Cytochrome C Planctomycete-type" evidence="3">
    <location>
        <begin position="47"/>
        <end position="107"/>
    </location>
</feature>
<reference evidence="4 5" key="1">
    <citation type="submission" date="2018-02" db="EMBL/GenBank/DDBJ databases">
        <title>Comparative genomes isolates from brazilian mangrove.</title>
        <authorList>
            <person name="Araujo J.E."/>
            <person name="Taketani R.G."/>
            <person name="Silva M.C.P."/>
            <person name="Loureco M.V."/>
            <person name="Andreote F.D."/>
        </authorList>
    </citation>
    <scope>NUCLEOTIDE SEQUENCE [LARGE SCALE GENOMIC DNA]</scope>
    <source>
        <strain evidence="4 5">NAP PRIS-MGV</strain>
    </source>
</reference>
<dbReference type="EMBL" id="PUIB01000011">
    <property type="protein sequence ID" value="PQO38660.1"/>
    <property type="molecule type" value="Genomic_DNA"/>
</dbReference>
<feature type="domain" description="DUF1549" evidence="1">
    <location>
        <begin position="166"/>
        <end position="371"/>
    </location>
</feature>
<gene>
    <name evidence="4" type="ORF">C5Y98_10290</name>
</gene>
<comment type="caution">
    <text evidence="4">The sequence shown here is derived from an EMBL/GenBank/DDBJ whole genome shotgun (WGS) entry which is preliminary data.</text>
</comment>
<evidence type="ECO:0000313" key="4">
    <source>
        <dbReference type="EMBL" id="PQO38660.1"/>
    </source>
</evidence>
<dbReference type="Pfam" id="PF07635">
    <property type="entry name" value="PSCyt1"/>
    <property type="match status" value="1"/>
</dbReference>
<proteinExistence type="predicted"/>
<evidence type="ECO:0000313" key="5">
    <source>
        <dbReference type="Proteomes" id="UP000239388"/>
    </source>
</evidence>
<name>A0A2S8G2X8_9BACT</name>
<evidence type="ECO:0000259" key="3">
    <source>
        <dbReference type="Pfam" id="PF07635"/>
    </source>
</evidence>
<dbReference type="OrthoDB" id="127107at2"/>
<dbReference type="InterPro" id="IPR022655">
    <property type="entry name" value="DUF1553"/>
</dbReference>
<protein>
    <recommendedName>
        <fullName evidence="6">Cytochrome c domain-containing protein</fullName>
    </recommendedName>
</protein>
<dbReference type="InterPro" id="IPR011444">
    <property type="entry name" value="DUF1549"/>
</dbReference>